<dbReference type="Proteomes" id="UP001178507">
    <property type="component" value="Unassembled WGS sequence"/>
</dbReference>
<name>A0AA36IHJ1_9DINO</name>
<protein>
    <submittedName>
        <fullName evidence="1">Uncharacterized protein</fullName>
    </submittedName>
</protein>
<feature type="non-terminal residue" evidence="1">
    <location>
        <position position="539"/>
    </location>
</feature>
<sequence>GLSVRKTAHIAAAFARDGVRGRSITQLAASGRERDFFRWVRSPVEPYNTEVPIMATVGLDKKIVTAEVGFVLPSDMLAAMYCKGEEVMRQCILGADGAAGIASYWAKEDPSFLRELDLSHDEALHTIPMGFHVDGVPKWHDESASFWSWMTPMTTASSLVTRHCVVGISTSKVCVETRRAVLDIIAWDLQSLRTGVWPVADHLGREFAAGSSRARRAGTRIAGPWTACFAFWKGDQEAAVDEHLIKNHYRCNFVCDFCYASKVHMYLSYGDLTESPNWLDTMCVDDADPSPWRKVAGYSRRRRLWDGQIHDYVGLDRGVDPDEALHRVTVLAQTWARTRKLDLSMKPLSTSRLSYTGYKYPELDTRVKAARTRVLFEFVTHMALDIESTLMPPGATALELMRVRMICTSVWALSLCLSTWYKGDRPFLSHLQTTTSVALGRLHLRSYQWLAADALRARKLLFYIRPKHHYLWHLLSATTASKFNPMQLSNFIDEDHMKALRGISLSCHPRTFLKTWARRYILKRHLVWHRIRSEKARVR</sequence>
<dbReference type="AlphaFoldDB" id="A0AA36IHJ1"/>
<keyword evidence="2" id="KW-1185">Reference proteome</keyword>
<reference evidence="1" key="1">
    <citation type="submission" date="2023-08" db="EMBL/GenBank/DDBJ databases">
        <authorList>
            <person name="Chen Y."/>
            <person name="Shah S."/>
            <person name="Dougan E. K."/>
            <person name="Thang M."/>
            <person name="Chan C."/>
        </authorList>
    </citation>
    <scope>NUCLEOTIDE SEQUENCE</scope>
</reference>
<evidence type="ECO:0000313" key="2">
    <source>
        <dbReference type="Proteomes" id="UP001178507"/>
    </source>
</evidence>
<comment type="caution">
    <text evidence="1">The sequence shown here is derived from an EMBL/GenBank/DDBJ whole genome shotgun (WGS) entry which is preliminary data.</text>
</comment>
<dbReference type="EMBL" id="CAUJNA010001423">
    <property type="protein sequence ID" value="CAJ1386817.1"/>
    <property type="molecule type" value="Genomic_DNA"/>
</dbReference>
<accession>A0AA36IHJ1</accession>
<gene>
    <name evidence="1" type="ORF">EVOR1521_LOCUS13010</name>
</gene>
<evidence type="ECO:0000313" key="1">
    <source>
        <dbReference type="EMBL" id="CAJ1386817.1"/>
    </source>
</evidence>
<proteinExistence type="predicted"/>
<organism evidence="1 2">
    <name type="scientific">Effrenium voratum</name>
    <dbReference type="NCBI Taxonomy" id="2562239"/>
    <lineage>
        <taxon>Eukaryota</taxon>
        <taxon>Sar</taxon>
        <taxon>Alveolata</taxon>
        <taxon>Dinophyceae</taxon>
        <taxon>Suessiales</taxon>
        <taxon>Symbiodiniaceae</taxon>
        <taxon>Effrenium</taxon>
    </lineage>
</organism>